<evidence type="ECO:0000313" key="5">
    <source>
        <dbReference type="Proteomes" id="UP000007993"/>
    </source>
</evidence>
<dbReference type="SMART" id="SM00448">
    <property type="entry name" value="REC"/>
    <property type="match status" value="1"/>
</dbReference>
<dbReference type="AlphaFoldDB" id="K5CBW1"/>
<dbReference type="EMBL" id="AMCW01000108">
    <property type="protein sequence ID" value="EKK00930.1"/>
    <property type="molecule type" value="Genomic_DNA"/>
</dbReference>
<feature type="domain" description="Response regulatory" evidence="3">
    <location>
        <begin position="45"/>
        <end position="161"/>
    </location>
</feature>
<feature type="modified residue" description="4-aspartylphosphate" evidence="2">
    <location>
        <position position="94"/>
    </location>
</feature>
<dbReference type="GO" id="GO:0000160">
    <property type="term" value="P:phosphorelay signal transduction system"/>
    <property type="evidence" value="ECO:0007669"/>
    <property type="project" value="InterPro"/>
</dbReference>
<comment type="caution">
    <text evidence="4">The sequence shown here is derived from an EMBL/GenBank/DDBJ whole genome shotgun (WGS) entry which is preliminary data.</text>
</comment>
<dbReference type="PATRIC" id="fig|993517.3.peg.4078"/>
<dbReference type="SUPFAM" id="SSF52172">
    <property type="entry name" value="CheY-like"/>
    <property type="match status" value="1"/>
</dbReference>
<gene>
    <name evidence="4" type="ORF">RBSH_03756</name>
</gene>
<keyword evidence="1 2" id="KW-0597">Phosphoprotein</keyword>
<dbReference type="PANTHER" id="PTHR44591:SF23">
    <property type="entry name" value="CHEY SUBFAMILY"/>
    <property type="match status" value="1"/>
</dbReference>
<reference evidence="4 5" key="1">
    <citation type="journal article" date="2013" name="Mar. Genomics">
        <title>Expression of sulfatases in Rhodopirellula baltica and the diversity of sulfatases in the genus Rhodopirellula.</title>
        <authorList>
            <person name="Wegner C.E."/>
            <person name="Richter-Heitmann T."/>
            <person name="Klindworth A."/>
            <person name="Klockow C."/>
            <person name="Richter M."/>
            <person name="Achstetter T."/>
            <person name="Glockner F.O."/>
            <person name="Harder J."/>
        </authorList>
    </citation>
    <scope>NUCLEOTIDE SEQUENCE [LARGE SCALE GENOMIC DNA]</scope>
    <source>
        <strain evidence="4 5">SH28</strain>
    </source>
</reference>
<dbReference type="Pfam" id="PF00072">
    <property type="entry name" value="Response_reg"/>
    <property type="match status" value="1"/>
</dbReference>
<evidence type="ECO:0000259" key="3">
    <source>
        <dbReference type="PROSITE" id="PS50110"/>
    </source>
</evidence>
<name>K5CBW1_RHOBT</name>
<evidence type="ECO:0000256" key="2">
    <source>
        <dbReference type="PROSITE-ProRule" id="PRU00169"/>
    </source>
</evidence>
<evidence type="ECO:0000256" key="1">
    <source>
        <dbReference type="ARBA" id="ARBA00022553"/>
    </source>
</evidence>
<sequence length="168" mass="19149">MEAAFTRWMRCFFNIVQLVTYLSDGSCPFVSQSLRESMFETNQAKLLMVEPELVLAELATFRLELLGYRLEVVSSGAEALDRLRHEPIDLLILDTKLPEGDGLEWLTELRLEFKADQVPALVFSLDPSLEMVRRAYLAGAQDYLITPFDPTVLEEKVQRLLPSHAETV</sequence>
<dbReference type="PANTHER" id="PTHR44591">
    <property type="entry name" value="STRESS RESPONSE REGULATOR PROTEIN 1"/>
    <property type="match status" value="1"/>
</dbReference>
<dbReference type="InterPro" id="IPR001789">
    <property type="entry name" value="Sig_transdc_resp-reg_receiver"/>
</dbReference>
<protein>
    <submittedName>
        <fullName evidence="4">Two-component response regulator</fullName>
    </submittedName>
</protein>
<dbReference type="Proteomes" id="UP000007993">
    <property type="component" value="Unassembled WGS sequence"/>
</dbReference>
<proteinExistence type="predicted"/>
<dbReference type="Gene3D" id="3.40.50.2300">
    <property type="match status" value="1"/>
</dbReference>
<organism evidence="4 5">
    <name type="scientific">Rhodopirellula baltica SH28</name>
    <dbReference type="NCBI Taxonomy" id="993517"/>
    <lineage>
        <taxon>Bacteria</taxon>
        <taxon>Pseudomonadati</taxon>
        <taxon>Planctomycetota</taxon>
        <taxon>Planctomycetia</taxon>
        <taxon>Pirellulales</taxon>
        <taxon>Pirellulaceae</taxon>
        <taxon>Rhodopirellula</taxon>
    </lineage>
</organism>
<dbReference type="CDD" id="cd00156">
    <property type="entry name" value="REC"/>
    <property type="match status" value="1"/>
</dbReference>
<dbReference type="PROSITE" id="PS50110">
    <property type="entry name" value="RESPONSE_REGULATORY"/>
    <property type="match status" value="1"/>
</dbReference>
<accession>K5CBW1</accession>
<dbReference type="InterPro" id="IPR011006">
    <property type="entry name" value="CheY-like_superfamily"/>
</dbReference>
<dbReference type="InterPro" id="IPR050595">
    <property type="entry name" value="Bact_response_regulator"/>
</dbReference>
<evidence type="ECO:0000313" key="4">
    <source>
        <dbReference type="EMBL" id="EKK00930.1"/>
    </source>
</evidence>